<evidence type="ECO:0000256" key="1">
    <source>
        <dbReference type="ARBA" id="ARBA00004123"/>
    </source>
</evidence>
<dbReference type="InterPro" id="IPR003877">
    <property type="entry name" value="SPRY_dom"/>
</dbReference>
<keyword evidence="7" id="KW-1185">Reference proteome</keyword>
<dbReference type="SMART" id="SM00449">
    <property type="entry name" value="SPRY"/>
    <property type="match status" value="1"/>
</dbReference>
<feature type="compositionally biased region" description="Polar residues" evidence="4">
    <location>
        <begin position="19"/>
        <end position="32"/>
    </location>
</feature>
<protein>
    <recommendedName>
        <fullName evidence="5">SPRY domain-containing protein</fullName>
    </recommendedName>
</protein>
<dbReference type="Gene3D" id="2.60.120.920">
    <property type="match status" value="1"/>
</dbReference>
<dbReference type="InterPro" id="IPR043136">
    <property type="entry name" value="B30.2/SPRY_sf"/>
</dbReference>
<dbReference type="EMBL" id="JBFMKM010000012">
    <property type="protein sequence ID" value="KAL1302369.1"/>
    <property type="molecule type" value="Genomic_DNA"/>
</dbReference>
<comment type="similarity">
    <text evidence="3">Belongs to the cclA family.</text>
</comment>
<feature type="compositionally biased region" description="Basic and acidic residues" evidence="4">
    <location>
        <begin position="137"/>
        <end position="148"/>
    </location>
</feature>
<feature type="region of interest" description="Disordered" evidence="4">
    <location>
        <begin position="280"/>
        <end position="300"/>
    </location>
</feature>
<sequence>MADAPPVPGADAPPEVNVTAASSMPSHLQAEQTHAPAVSSPLNPDMTKTARAKPPPREREQREKRETLKKRESTAAGGRGSTPTVPSKRKASEMLHTAPSPMRYQIPEPRLSDYEIPKPVDLTSHEPIPFLTPDGEVELKKPSDRAENKKGYRYTQAVADPYFRHKQFYRQSDAVPYGPRMSWEDTDRALHFDETGKIVTNEKGYRMARANVCAREGSLYYEVKIVRGVPADGVSNDASGPQPHIRMGWARRESPLDVHPGYDGYSYGITDLRFETMHRSRPGKFFTPKPKKGKSKTAKTENVPIELNDNIREGDIIGMEINLPALSLHQKVVSGIYNPAVDMGDGFPEDASQPAKIDHTADPYDIIRDRIPVPYKGNVYFETMDYVPTKAMEAYADRTVNLSALQAPGPGAPSTLRQTPNPNHVEPSLRTLPHSSIRVYKNGQLVGTAFENLLAFLPPASLPSKAAGAREGFDDGMLGYFPAIASFWGGIAEVNFGEQGFWMPPPHLKYVASTKSDGDTVMHDADSTAAAPESDRYFSNRTLRPIGERFSEQIAEDIVWDIIDEVDFFMQDGGYGGKAGAGAVGGAKRSSANASLKEEVD</sequence>
<reference evidence="6 7" key="1">
    <citation type="submission" date="2024-07" db="EMBL/GenBank/DDBJ databases">
        <title>Draft sequence of the Neodothiora populina.</title>
        <authorList>
            <person name="Drown D.D."/>
            <person name="Schuette U.S."/>
            <person name="Buechlein A.B."/>
            <person name="Rusch D.R."/>
            <person name="Winton L.W."/>
            <person name="Adams G.A."/>
        </authorList>
    </citation>
    <scope>NUCLEOTIDE SEQUENCE [LARGE SCALE GENOMIC DNA]</scope>
    <source>
        <strain evidence="6 7">CPC 39397</strain>
    </source>
</reference>
<feature type="compositionally biased region" description="Basic and acidic residues" evidence="4">
    <location>
        <begin position="55"/>
        <end position="73"/>
    </location>
</feature>
<dbReference type="InterPro" id="IPR037353">
    <property type="entry name" value="ASH2"/>
</dbReference>
<evidence type="ECO:0000256" key="4">
    <source>
        <dbReference type="SAM" id="MobiDB-lite"/>
    </source>
</evidence>
<dbReference type="InterPro" id="IPR013320">
    <property type="entry name" value="ConA-like_dom_sf"/>
</dbReference>
<keyword evidence="2" id="KW-0539">Nucleus</keyword>
<dbReference type="Proteomes" id="UP001562354">
    <property type="component" value="Unassembled WGS sequence"/>
</dbReference>
<feature type="region of interest" description="Disordered" evidence="4">
    <location>
        <begin position="1"/>
        <end position="96"/>
    </location>
</feature>
<evidence type="ECO:0000256" key="3">
    <source>
        <dbReference type="ARBA" id="ARBA00038149"/>
    </source>
</evidence>
<dbReference type="GeneID" id="95976474"/>
<comment type="caution">
    <text evidence="6">The sequence shown here is derived from an EMBL/GenBank/DDBJ whole genome shotgun (WGS) entry which is preliminary data.</text>
</comment>
<evidence type="ECO:0000313" key="7">
    <source>
        <dbReference type="Proteomes" id="UP001562354"/>
    </source>
</evidence>
<proteinExistence type="inferred from homology"/>
<name>A0ABR3P868_9PEZI</name>
<dbReference type="PANTHER" id="PTHR10598">
    <property type="entry name" value="SET1/ASH2 HISTONE METHYLTRANSFERASE COMPLEX SUBUNIT ASH2"/>
    <property type="match status" value="1"/>
</dbReference>
<evidence type="ECO:0000256" key="2">
    <source>
        <dbReference type="ARBA" id="ARBA00023242"/>
    </source>
</evidence>
<dbReference type="PANTHER" id="PTHR10598:SF0">
    <property type="entry name" value="SET1_ASH2 HISTONE METHYLTRANSFERASE COMPLEX SUBUNIT ASH2"/>
    <property type="match status" value="1"/>
</dbReference>
<gene>
    <name evidence="6" type="ORF">AAFC00_002772</name>
</gene>
<evidence type="ECO:0000313" key="6">
    <source>
        <dbReference type="EMBL" id="KAL1302369.1"/>
    </source>
</evidence>
<feature type="region of interest" description="Disordered" evidence="4">
    <location>
        <begin position="579"/>
        <end position="601"/>
    </location>
</feature>
<dbReference type="RefSeq" id="XP_069198645.1">
    <property type="nucleotide sequence ID" value="XM_069342135.1"/>
</dbReference>
<accession>A0ABR3P868</accession>
<feature type="domain" description="SPRY" evidence="5">
    <location>
        <begin position="216"/>
        <end position="500"/>
    </location>
</feature>
<feature type="region of interest" description="Disordered" evidence="4">
    <location>
        <begin position="124"/>
        <end position="148"/>
    </location>
</feature>
<organism evidence="6 7">
    <name type="scientific">Neodothiora populina</name>
    <dbReference type="NCBI Taxonomy" id="2781224"/>
    <lineage>
        <taxon>Eukaryota</taxon>
        <taxon>Fungi</taxon>
        <taxon>Dikarya</taxon>
        <taxon>Ascomycota</taxon>
        <taxon>Pezizomycotina</taxon>
        <taxon>Dothideomycetes</taxon>
        <taxon>Dothideomycetidae</taxon>
        <taxon>Dothideales</taxon>
        <taxon>Dothioraceae</taxon>
        <taxon>Neodothiora</taxon>
    </lineage>
</organism>
<dbReference type="CDD" id="cd12872">
    <property type="entry name" value="SPRY_Ash2"/>
    <property type="match status" value="1"/>
</dbReference>
<evidence type="ECO:0000259" key="5">
    <source>
        <dbReference type="SMART" id="SM00449"/>
    </source>
</evidence>
<dbReference type="SUPFAM" id="SSF49899">
    <property type="entry name" value="Concanavalin A-like lectins/glucanases"/>
    <property type="match status" value="1"/>
</dbReference>
<comment type="subcellular location">
    <subcellularLocation>
        <location evidence="1">Nucleus</location>
    </subcellularLocation>
</comment>